<dbReference type="GO" id="GO:0042597">
    <property type="term" value="C:periplasmic space"/>
    <property type="evidence" value="ECO:0007669"/>
    <property type="project" value="UniProtKB-SubCell"/>
</dbReference>
<dbReference type="InterPro" id="IPR019734">
    <property type="entry name" value="TPR_rpt"/>
</dbReference>
<dbReference type="GO" id="GO:0042121">
    <property type="term" value="P:alginic acid biosynthetic process"/>
    <property type="evidence" value="ECO:0007669"/>
    <property type="project" value="UniProtKB-UniPathway"/>
</dbReference>
<dbReference type="GO" id="GO:0000127">
    <property type="term" value="C:transcription factor TFIIIC complex"/>
    <property type="evidence" value="ECO:0007669"/>
    <property type="project" value="TreeGrafter"/>
</dbReference>
<proteinExistence type="predicted"/>
<reference evidence="9 10" key="1">
    <citation type="submission" date="2018-09" db="EMBL/GenBank/DDBJ databases">
        <authorList>
            <person name="Zhu H."/>
        </authorList>
    </citation>
    <scope>NUCLEOTIDE SEQUENCE [LARGE SCALE GENOMIC DNA]</scope>
    <source>
        <strain evidence="9 10">K1W22B-8</strain>
    </source>
</reference>
<evidence type="ECO:0000256" key="3">
    <source>
        <dbReference type="ARBA" id="ARBA00022679"/>
    </source>
</evidence>
<keyword evidence="5" id="KW-0574">Periplasm</keyword>
<sequence length="515" mass="56662">MEGRDDWLFLTGLRGQDHFVWYRHPETLSQTVFRRMAATHRRRRADLAALGIPFVAIAPPDPAFLVPKKLPPGVRFDPANGPYRRLARELSAAERADFVYPLETIRKAHHQRPAYPPDDFHWTAWGAYAGYRALMARVRRHLPAARTVEAGDIRWRDGEALGLLGAQVPGRRAASVPIADCASAAAQRRDTVRTEGGLSFAEFDGGDPALPTAVMFRGSFTVAMLPFLIRSFRRLILIRCGNRMLFDVIVRERPDIVILERAEFALVPPVTDNQAVDEQILFGDLRCQDLDEAAAELDVRRLLHDGDHAAAADKAAMVASRWPQSATHHYFRAVALNAAGRRDEAAMACRDALSRDGRLAAGYELLGDIARAQGQPDDALGHYLRVIDLVPKAPRPWLLAARVSRFLGRPAQAAVQVRAGLAVAPDDPALHAELATILLEAGRLAEAHAEVSQALHLDDGVMAFWQLAARICFKLRHWAEAVGCLERFAALSPNGEGFIAPFLAAARQAAAINCS</sequence>
<gene>
    <name evidence="9" type="ORF">D3874_08270</name>
</gene>
<comment type="pathway">
    <text evidence="2">Glycan biosynthesis; alginate biosynthesis.</text>
</comment>
<dbReference type="Pfam" id="PF13432">
    <property type="entry name" value="TPR_16"/>
    <property type="match status" value="1"/>
</dbReference>
<evidence type="ECO:0000256" key="1">
    <source>
        <dbReference type="ARBA" id="ARBA00004418"/>
    </source>
</evidence>
<evidence type="ECO:0000256" key="4">
    <source>
        <dbReference type="ARBA" id="ARBA00022729"/>
    </source>
</evidence>
<evidence type="ECO:0000256" key="2">
    <source>
        <dbReference type="ARBA" id="ARBA00005182"/>
    </source>
</evidence>
<comment type="subcellular location">
    <subcellularLocation>
        <location evidence="1">Periplasm</location>
    </subcellularLocation>
</comment>
<dbReference type="PROSITE" id="PS50005">
    <property type="entry name" value="TPR"/>
    <property type="match status" value="1"/>
</dbReference>
<dbReference type="Proteomes" id="UP000284605">
    <property type="component" value="Unassembled WGS sequence"/>
</dbReference>
<keyword evidence="3" id="KW-0808">Transferase</keyword>
<evidence type="ECO:0000313" key="10">
    <source>
        <dbReference type="Proteomes" id="UP000284605"/>
    </source>
</evidence>
<name>A0A418WAI9_9PROT</name>
<keyword evidence="6" id="KW-0016">Alginate biosynthesis</keyword>
<dbReference type="SMART" id="SM00028">
    <property type="entry name" value="TPR"/>
    <property type="match status" value="5"/>
</dbReference>
<dbReference type="UniPathway" id="UPA00286"/>
<dbReference type="InterPro" id="IPR039340">
    <property type="entry name" value="Tfc4/TFIIIC-102/Sfc4"/>
</dbReference>
<dbReference type="InterPro" id="IPR031811">
    <property type="entry name" value="ALGX/ALGJ_SGNH-like"/>
</dbReference>
<evidence type="ECO:0000256" key="6">
    <source>
        <dbReference type="ARBA" id="ARBA00022841"/>
    </source>
</evidence>
<comment type="caution">
    <text evidence="9">The sequence shown here is derived from an EMBL/GenBank/DDBJ whole genome shotgun (WGS) entry which is preliminary data.</text>
</comment>
<keyword evidence="7" id="KW-0802">TPR repeat</keyword>
<keyword evidence="10" id="KW-1185">Reference proteome</keyword>
<dbReference type="InterPro" id="IPR011990">
    <property type="entry name" value="TPR-like_helical_dom_sf"/>
</dbReference>
<dbReference type="EMBL" id="QYUK01000011">
    <property type="protein sequence ID" value="RJF87015.1"/>
    <property type="molecule type" value="Genomic_DNA"/>
</dbReference>
<dbReference type="PANTHER" id="PTHR23082">
    <property type="entry name" value="TRANSCRIPTION INITIATION FACTOR IIIC TFIIIC , POLYPEPTIDE 3-RELATED"/>
    <property type="match status" value="1"/>
</dbReference>
<accession>A0A418WAI9</accession>
<dbReference type="Pfam" id="PF16822">
    <property type="entry name" value="ALGX"/>
    <property type="match status" value="1"/>
</dbReference>
<dbReference type="GO" id="GO:0016740">
    <property type="term" value="F:transferase activity"/>
    <property type="evidence" value="ECO:0007669"/>
    <property type="project" value="UniProtKB-KW"/>
</dbReference>
<dbReference type="GO" id="GO:0006383">
    <property type="term" value="P:transcription by RNA polymerase III"/>
    <property type="evidence" value="ECO:0007669"/>
    <property type="project" value="InterPro"/>
</dbReference>
<dbReference type="Gene3D" id="1.25.40.10">
    <property type="entry name" value="Tetratricopeptide repeat domain"/>
    <property type="match status" value="1"/>
</dbReference>
<evidence type="ECO:0000313" key="9">
    <source>
        <dbReference type="EMBL" id="RJF87015.1"/>
    </source>
</evidence>
<dbReference type="Pfam" id="PF14559">
    <property type="entry name" value="TPR_19"/>
    <property type="match status" value="1"/>
</dbReference>
<dbReference type="PANTHER" id="PTHR23082:SF0">
    <property type="entry name" value="GENERAL TRANSCRIPTION FACTOR 3C POLYPEPTIDE 3"/>
    <property type="match status" value="1"/>
</dbReference>
<keyword evidence="4" id="KW-0732">Signal</keyword>
<evidence type="ECO:0000259" key="8">
    <source>
        <dbReference type="Pfam" id="PF16822"/>
    </source>
</evidence>
<organism evidence="9 10">
    <name type="scientific">Oleomonas cavernae</name>
    <dbReference type="NCBI Taxonomy" id="2320859"/>
    <lineage>
        <taxon>Bacteria</taxon>
        <taxon>Pseudomonadati</taxon>
        <taxon>Pseudomonadota</taxon>
        <taxon>Alphaproteobacteria</taxon>
        <taxon>Acetobacterales</taxon>
        <taxon>Acetobacteraceae</taxon>
        <taxon>Oleomonas</taxon>
    </lineage>
</organism>
<evidence type="ECO:0000256" key="7">
    <source>
        <dbReference type="PROSITE-ProRule" id="PRU00339"/>
    </source>
</evidence>
<protein>
    <recommendedName>
        <fullName evidence="8">AlgX/AlgJ SGNH hydrolase-like domain-containing protein</fullName>
    </recommendedName>
</protein>
<feature type="repeat" description="TPR" evidence="7">
    <location>
        <begin position="360"/>
        <end position="393"/>
    </location>
</feature>
<dbReference type="SUPFAM" id="SSF48452">
    <property type="entry name" value="TPR-like"/>
    <property type="match status" value="1"/>
</dbReference>
<feature type="domain" description="AlgX/AlgJ SGNH hydrolase-like" evidence="8">
    <location>
        <begin position="2"/>
        <end position="160"/>
    </location>
</feature>
<dbReference type="AlphaFoldDB" id="A0A418WAI9"/>
<evidence type="ECO:0000256" key="5">
    <source>
        <dbReference type="ARBA" id="ARBA00022764"/>
    </source>
</evidence>